<reference evidence="3" key="2">
    <citation type="submission" date="2020-08" db="EMBL/GenBank/DDBJ databases">
        <title>Plant Genome Project.</title>
        <authorList>
            <person name="Zhang R.-G."/>
        </authorList>
    </citation>
    <scope>NUCLEOTIDE SEQUENCE</scope>
    <source>
        <strain evidence="3">Huo1</strain>
        <tissue evidence="3">Leaf</tissue>
    </source>
</reference>
<feature type="compositionally biased region" description="Polar residues" evidence="1">
    <location>
        <begin position="203"/>
        <end position="221"/>
    </location>
</feature>
<feature type="domain" description="Myb/SANT-like" evidence="2">
    <location>
        <begin position="26"/>
        <end position="121"/>
    </location>
</feature>
<evidence type="ECO:0000259" key="2">
    <source>
        <dbReference type="Pfam" id="PF12776"/>
    </source>
</evidence>
<dbReference type="EMBL" id="PNBA02000011">
    <property type="protein sequence ID" value="KAG6408540.1"/>
    <property type="molecule type" value="Genomic_DNA"/>
</dbReference>
<dbReference type="Pfam" id="PF12776">
    <property type="entry name" value="Myb_DNA-bind_3"/>
    <property type="match status" value="1"/>
</dbReference>
<organism evidence="3">
    <name type="scientific">Salvia splendens</name>
    <name type="common">Scarlet sage</name>
    <dbReference type="NCBI Taxonomy" id="180675"/>
    <lineage>
        <taxon>Eukaryota</taxon>
        <taxon>Viridiplantae</taxon>
        <taxon>Streptophyta</taxon>
        <taxon>Embryophyta</taxon>
        <taxon>Tracheophyta</taxon>
        <taxon>Spermatophyta</taxon>
        <taxon>Magnoliopsida</taxon>
        <taxon>eudicotyledons</taxon>
        <taxon>Gunneridae</taxon>
        <taxon>Pentapetalae</taxon>
        <taxon>asterids</taxon>
        <taxon>lamiids</taxon>
        <taxon>Lamiales</taxon>
        <taxon>Lamiaceae</taxon>
        <taxon>Nepetoideae</taxon>
        <taxon>Mentheae</taxon>
        <taxon>Salviinae</taxon>
        <taxon>Salvia</taxon>
        <taxon>Salvia subgen. Calosphace</taxon>
        <taxon>core Calosphace</taxon>
    </lineage>
</organism>
<dbReference type="Proteomes" id="UP000298416">
    <property type="component" value="Unassembled WGS sequence"/>
</dbReference>
<accession>A0A8X8X641</accession>
<gene>
    <name evidence="3" type="ORF">SASPL_131553</name>
</gene>
<keyword evidence="4" id="KW-1185">Reference proteome</keyword>
<dbReference type="InterPro" id="IPR024752">
    <property type="entry name" value="Myb/SANT-like_dom"/>
</dbReference>
<dbReference type="PANTHER" id="PTHR46250">
    <property type="entry name" value="MYB/SANT-LIKE DNA-BINDING DOMAIN PROTEIN-RELATED"/>
    <property type="match status" value="1"/>
</dbReference>
<evidence type="ECO:0000313" key="3">
    <source>
        <dbReference type="EMBL" id="KAG6408540.1"/>
    </source>
</evidence>
<name>A0A8X8X641_SALSN</name>
<protein>
    <recommendedName>
        <fullName evidence="2">Myb/SANT-like domain-containing protein</fullName>
    </recommendedName>
</protein>
<reference evidence="3" key="1">
    <citation type="submission" date="2018-01" db="EMBL/GenBank/DDBJ databases">
        <authorList>
            <person name="Mao J.F."/>
        </authorList>
    </citation>
    <scope>NUCLEOTIDE SEQUENCE</scope>
    <source>
        <strain evidence="3">Huo1</strain>
        <tissue evidence="3">Leaf</tissue>
    </source>
</reference>
<proteinExistence type="predicted"/>
<comment type="caution">
    <text evidence="3">The sequence shown here is derived from an EMBL/GenBank/DDBJ whole genome shotgun (WGS) entry which is preliminary data.</text>
</comment>
<dbReference type="PANTHER" id="PTHR46250:SF15">
    <property type="entry name" value="OS01G0523800 PROTEIN"/>
    <property type="match status" value="1"/>
</dbReference>
<sequence>MADPTCRSGVRSLGIPSHGDRTRRIWSAREEEILAASMLELLAQGWKSNNGFRTGYLGKIEDSLRKEFPNTDLKGTPHITSRISVWKKSYTSLTKILGRSGVGFNSDGKYMIECDDDQWEAIVQVLNMLIRMRSSRGPSHGRYGKHGRPFLERIVLAVQGQNKLMIRCSGPSGSEVNENEFPGFEDHDSDNVVHLSQASGFEGYSSGNNGKQASINKSGGSQKRKHGGADAALMEFLSNLHDETNARLEVISSRIDYEFNLGKAKQDVFDKLKIVEGLTLDQRYELCNILSDKPQQLEVFMGMRAGARLGYLLKLIEENQKVM</sequence>
<feature type="region of interest" description="Disordered" evidence="1">
    <location>
        <begin position="203"/>
        <end position="226"/>
    </location>
</feature>
<evidence type="ECO:0000256" key="1">
    <source>
        <dbReference type="SAM" id="MobiDB-lite"/>
    </source>
</evidence>
<dbReference type="AlphaFoldDB" id="A0A8X8X641"/>
<evidence type="ECO:0000313" key="4">
    <source>
        <dbReference type="Proteomes" id="UP000298416"/>
    </source>
</evidence>